<feature type="domain" description="TIR" evidence="1">
    <location>
        <begin position="74"/>
        <end position="198"/>
    </location>
</feature>
<evidence type="ECO:0000313" key="3">
    <source>
        <dbReference type="Proteomes" id="UP000623608"/>
    </source>
</evidence>
<dbReference type="InterPro" id="IPR035897">
    <property type="entry name" value="Toll_tir_struct_dom_sf"/>
</dbReference>
<dbReference type="AlphaFoldDB" id="A0A919TTM2"/>
<gene>
    <name evidence="2" type="ORF">Ate02nite_28820</name>
</gene>
<dbReference type="Proteomes" id="UP000623608">
    <property type="component" value="Unassembled WGS sequence"/>
</dbReference>
<sequence>MTDSDSARRPIYRFPLTGAAETLDDLVGTAPRPRPRIEAAAKRAGSLRLRRAALWSAVRELQDRPRTAGYPPRIFVSYRWEDEAVQQWCRRLTAHLRDRGYEVLLDLENLEEDLGPAGVNIAGYVARLVDVQAVLRIITRPYVDGLAREWLLAEDQLMKLMAETGCAIGHVLLRDGTEPPDWGRHGTVDLRDAPEDFTRLDAILAPYRGLALPAAAEEDLVELLIRSRDLLAAERPAEVAGLLARRPDLAGTFEVRQTLAHAWLAQGRLREAAEVALSIEGLPGRPTVETTVDVALILEEAGLPHDALRLITKVILLPTALQPRIRRVAGSLLEDLGAPDAALRQLRWALGQPETAKDPKLGSDLHNMIGHVLLFALGDATAALPHFAAGAALDPDNQHLVTNQLVGLMTAGHTGEARRLAAGWQRRPGLIPPLHRIVEAIEQGVDVRAPSVRTGPRAATHVCTDCGAAYRLDPGTVLCAVCAATSTAARKCPYCASSRWSLAGCPTCHQGEIVRRPGAQLW</sequence>
<dbReference type="GO" id="GO:0007165">
    <property type="term" value="P:signal transduction"/>
    <property type="evidence" value="ECO:0007669"/>
    <property type="project" value="InterPro"/>
</dbReference>
<dbReference type="Pfam" id="PF13676">
    <property type="entry name" value="TIR_2"/>
    <property type="match status" value="1"/>
</dbReference>
<accession>A0A919TTM2</accession>
<dbReference type="EMBL" id="BOMY01000021">
    <property type="protein sequence ID" value="GIF20152.1"/>
    <property type="molecule type" value="Genomic_DNA"/>
</dbReference>
<proteinExistence type="predicted"/>
<protein>
    <recommendedName>
        <fullName evidence="1">TIR domain-containing protein</fullName>
    </recommendedName>
</protein>
<reference evidence="2" key="1">
    <citation type="submission" date="2021-01" db="EMBL/GenBank/DDBJ databases">
        <title>Whole genome shotgun sequence of Actinoplanes tereljensis NBRC 105297.</title>
        <authorList>
            <person name="Komaki H."/>
            <person name="Tamura T."/>
        </authorList>
    </citation>
    <scope>NUCLEOTIDE SEQUENCE</scope>
    <source>
        <strain evidence="2">NBRC 105297</strain>
    </source>
</reference>
<name>A0A919TTM2_9ACTN</name>
<dbReference type="InterPro" id="IPR011990">
    <property type="entry name" value="TPR-like_helical_dom_sf"/>
</dbReference>
<evidence type="ECO:0000259" key="1">
    <source>
        <dbReference type="Pfam" id="PF13676"/>
    </source>
</evidence>
<dbReference type="RefSeq" id="WP_203805535.1">
    <property type="nucleotide sequence ID" value="NZ_BOMY01000021.1"/>
</dbReference>
<dbReference type="SUPFAM" id="SSF48452">
    <property type="entry name" value="TPR-like"/>
    <property type="match status" value="1"/>
</dbReference>
<dbReference type="InterPro" id="IPR000157">
    <property type="entry name" value="TIR_dom"/>
</dbReference>
<organism evidence="2 3">
    <name type="scientific">Paractinoplanes tereljensis</name>
    <dbReference type="NCBI Taxonomy" id="571912"/>
    <lineage>
        <taxon>Bacteria</taxon>
        <taxon>Bacillati</taxon>
        <taxon>Actinomycetota</taxon>
        <taxon>Actinomycetes</taxon>
        <taxon>Micromonosporales</taxon>
        <taxon>Micromonosporaceae</taxon>
        <taxon>Paractinoplanes</taxon>
    </lineage>
</organism>
<dbReference type="Gene3D" id="1.25.40.10">
    <property type="entry name" value="Tetratricopeptide repeat domain"/>
    <property type="match status" value="1"/>
</dbReference>
<evidence type="ECO:0000313" key="2">
    <source>
        <dbReference type="EMBL" id="GIF20152.1"/>
    </source>
</evidence>
<keyword evidence="3" id="KW-1185">Reference proteome</keyword>
<dbReference type="Gene3D" id="3.40.50.10140">
    <property type="entry name" value="Toll/interleukin-1 receptor homology (TIR) domain"/>
    <property type="match status" value="1"/>
</dbReference>
<comment type="caution">
    <text evidence="2">The sequence shown here is derived from an EMBL/GenBank/DDBJ whole genome shotgun (WGS) entry which is preliminary data.</text>
</comment>